<feature type="non-terminal residue" evidence="1">
    <location>
        <position position="81"/>
    </location>
</feature>
<accession>A0A834M8P7</accession>
<gene>
    <name evidence="1" type="ORF">GWI33_014838</name>
</gene>
<dbReference type="EMBL" id="JAACXV010013777">
    <property type="protein sequence ID" value="KAF7272371.1"/>
    <property type="molecule type" value="Genomic_DNA"/>
</dbReference>
<reference evidence="1" key="1">
    <citation type="submission" date="2020-08" db="EMBL/GenBank/DDBJ databases">
        <title>Genome sequencing and assembly of the red palm weevil Rhynchophorus ferrugineus.</title>
        <authorList>
            <person name="Dias G.B."/>
            <person name="Bergman C.M."/>
            <person name="Manee M."/>
        </authorList>
    </citation>
    <scope>NUCLEOTIDE SEQUENCE</scope>
    <source>
        <strain evidence="1">AA-2017</strain>
        <tissue evidence="1">Whole larva</tissue>
    </source>
</reference>
<organism evidence="1 2">
    <name type="scientific">Rhynchophorus ferrugineus</name>
    <name type="common">Red palm weevil</name>
    <name type="synonym">Curculio ferrugineus</name>
    <dbReference type="NCBI Taxonomy" id="354439"/>
    <lineage>
        <taxon>Eukaryota</taxon>
        <taxon>Metazoa</taxon>
        <taxon>Ecdysozoa</taxon>
        <taxon>Arthropoda</taxon>
        <taxon>Hexapoda</taxon>
        <taxon>Insecta</taxon>
        <taxon>Pterygota</taxon>
        <taxon>Neoptera</taxon>
        <taxon>Endopterygota</taxon>
        <taxon>Coleoptera</taxon>
        <taxon>Polyphaga</taxon>
        <taxon>Cucujiformia</taxon>
        <taxon>Curculionidae</taxon>
        <taxon>Dryophthorinae</taxon>
        <taxon>Rhynchophorus</taxon>
    </lineage>
</organism>
<evidence type="ECO:0000313" key="2">
    <source>
        <dbReference type="Proteomes" id="UP000625711"/>
    </source>
</evidence>
<sequence length="81" mass="9272">MRRQRRISLTPVSQEQKSAIERATLLATTVVNRTNRKSICARAPQHANILINLFHIEPFPEVQPDRNAHNSSVKCELIVEQ</sequence>
<proteinExistence type="predicted"/>
<evidence type="ECO:0000313" key="1">
    <source>
        <dbReference type="EMBL" id="KAF7272371.1"/>
    </source>
</evidence>
<keyword evidence="2" id="KW-1185">Reference proteome</keyword>
<name>A0A834M8P7_RHYFE</name>
<protein>
    <submittedName>
        <fullName evidence="1">Uncharacterized protein</fullName>
    </submittedName>
</protein>
<dbReference type="Proteomes" id="UP000625711">
    <property type="component" value="Unassembled WGS sequence"/>
</dbReference>
<dbReference type="AlphaFoldDB" id="A0A834M8P7"/>
<comment type="caution">
    <text evidence="1">The sequence shown here is derived from an EMBL/GenBank/DDBJ whole genome shotgun (WGS) entry which is preliminary data.</text>
</comment>